<feature type="compositionally biased region" description="Low complexity" evidence="1">
    <location>
        <begin position="430"/>
        <end position="440"/>
    </location>
</feature>
<feature type="transmembrane region" description="Helical" evidence="2">
    <location>
        <begin position="273"/>
        <end position="291"/>
    </location>
</feature>
<gene>
    <name evidence="3" type="ORF">GCM10022202_06960</name>
</gene>
<feature type="transmembrane region" description="Helical" evidence="2">
    <location>
        <begin position="350"/>
        <end position="373"/>
    </location>
</feature>
<proteinExistence type="predicted"/>
<evidence type="ECO:0000256" key="2">
    <source>
        <dbReference type="SAM" id="Phobius"/>
    </source>
</evidence>
<evidence type="ECO:0000313" key="3">
    <source>
        <dbReference type="EMBL" id="GAA3649838.1"/>
    </source>
</evidence>
<feature type="transmembrane region" description="Helical" evidence="2">
    <location>
        <begin position="200"/>
        <end position="224"/>
    </location>
</feature>
<keyword evidence="2" id="KW-1133">Transmembrane helix</keyword>
<sequence length="446" mass="46884">MQTRRFGAARAGGGRGVRAWLWAGFLVVHALVAWLGWALPNQPMGDVYLVYEPWSTSALQGAGVVGITEDWVYPHLALAPMILAHAFAWLGGYTVAWAVLVTLLDAVGFWLLLGDGRSRGRRAAARFWLAFALLLGPVGMYRIDAVTVPLAVVGLLLLARRPLVASALLAAGAWIKVWPAALLAAAVVAVRRRGEVLSGALVTTAVIVVVVLLSGGAAHLLGFVTAQTGRGLQLEAPVSTAYVWGDALGVEGWWLFYDDQILTFQVTGPNVDVVIALMTPLLAAVALALMLMGAVKVRRGASVLRLLPPLALALVAALIALNKVGSPQFHDWLIAPLVLWIVLDRRRARPLAALALVAAALTQAVYPVLYGGLLAAEPVAVSVLTARNVVVVALMVWAIVRLARVPVPDRVRVPRGTVPAVGRTIGGGAPARPAIAAPDGESPGSP</sequence>
<feature type="transmembrane region" description="Helical" evidence="2">
    <location>
        <begin position="125"/>
        <end position="143"/>
    </location>
</feature>
<feature type="transmembrane region" description="Helical" evidence="2">
    <location>
        <begin position="20"/>
        <end position="39"/>
    </location>
</feature>
<feature type="transmembrane region" description="Helical" evidence="2">
    <location>
        <begin position="163"/>
        <end position="188"/>
    </location>
</feature>
<feature type="transmembrane region" description="Helical" evidence="2">
    <location>
        <begin position="327"/>
        <end position="343"/>
    </location>
</feature>
<comment type="caution">
    <text evidence="3">The sequence shown here is derived from an EMBL/GenBank/DDBJ whole genome shotgun (WGS) entry which is preliminary data.</text>
</comment>
<keyword evidence="4" id="KW-1185">Reference proteome</keyword>
<name>A0ABP7B6I7_9MICO</name>
<accession>A0ABP7B6I7</accession>
<keyword evidence="2" id="KW-0812">Transmembrane</keyword>
<organism evidence="3 4">
    <name type="scientific">Microbacterium marinilacus</name>
    <dbReference type="NCBI Taxonomy" id="415209"/>
    <lineage>
        <taxon>Bacteria</taxon>
        <taxon>Bacillati</taxon>
        <taxon>Actinomycetota</taxon>
        <taxon>Actinomycetes</taxon>
        <taxon>Micrococcales</taxon>
        <taxon>Microbacteriaceae</taxon>
        <taxon>Microbacterium</taxon>
    </lineage>
</organism>
<evidence type="ECO:0000313" key="4">
    <source>
        <dbReference type="Proteomes" id="UP001410795"/>
    </source>
</evidence>
<dbReference type="EMBL" id="BAAAYV010000004">
    <property type="protein sequence ID" value="GAA3649838.1"/>
    <property type="molecule type" value="Genomic_DNA"/>
</dbReference>
<feature type="transmembrane region" description="Helical" evidence="2">
    <location>
        <begin position="86"/>
        <end position="113"/>
    </location>
</feature>
<dbReference type="RefSeq" id="WP_308123019.1">
    <property type="nucleotide sequence ID" value="NZ_BAAAYV010000004.1"/>
</dbReference>
<protein>
    <recommendedName>
        <fullName evidence="5">DUF2029 domain-containing protein</fullName>
    </recommendedName>
</protein>
<feature type="transmembrane region" description="Helical" evidence="2">
    <location>
        <begin position="303"/>
        <end position="321"/>
    </location>
</feature>
<dbReference type="Proteomes" id="UP001410795">
    <property type="component" value="Unassembled WGS sequence"/>
</dbReference>
<reference evidence="4" key="1">
    <citation type="journal article" date="2019" name="Int. J. Syst. Evol. Microbiol.">
        <title>The Global Catalogue of Microorganisms (GCM) 10K type strain sequencing project: providing services to taxonomists for standard genome sequencing and annotation.</title>
        <authorList>
            <consortium name="The Broad Institute Genomics Platform"/>
            <consortium name="The Broad Institute Genome Sequencing Center for Infectious Disease"/>
            <person name="Wu L."/>
            <person name="Ma J."/>
        </authorList>
    </citation>
    <scope>NUCLEOTIDE SEQUENCE [LARGE SCALE GENOMIC DNA]</scope>
    <source>
        <strain evidence="4">JCM 16546</strain>
    </source>
</reference>
<feature type="region of interest" description="Disordered" evidence="1">
    <location>
        <begin position="424"/>
        <end position="446"/>
    </location>
</feature>
<evidence type="ECO:0008006" key="5">
    <source>
        <dbReference type="Google" id="ProtNLM"/>
    </source>
</evidence>
<evidence type="ECO:0000256" key="1">
    <source>
        <dbReference type="SAM" id="MobiDB-lite"/>
    </source>
</evidence>
<feature type="transmembrane region" description="Helical" evidence="2">
    <location>
        <begin position="379"/>
        <end position="400"/>
    </location>
</feature>
<keyword evidence="2" id="KW-0472">Membrane</keyword>